<comment type="caution">
    <text evidence="2">The sequence shown here is derived from an EMBL/GenBank/DDBJ whole genome shotgun (WGS) entry which is preliminary data.</text>
</comment>
<sequence>MDSSNSTSTWPEIAPFISIATLETFLLVNDMILSCSVSLIGVFTNLTNIIVFSKMGFSESSNMSFLALSVFDLIVSFSAFASKVIYSRFGLELTIMGSIFAFTMVVATGGSAMMTALISTERCLCVVFPLKYMPPTSSVGILLSFMKSYLMLSALNRYLATQPEKFDEDIYERQKSVLYDRDYCGVSRSLLPSLLRHWSSLRRVLQEV</sequence>
<accession>A0AAE0XS52</accession>
<dbReference type="Gene3D" id="1.20.1070.10">
    <property type="entry name" value="Rhodopsin 7-helix transmembrane proteins"/>
    <property type="match status" value="1"/>
</dbReference>
<keyword evidence="3" id="KW-1185">Reference proteome</keyword>
<feature type="transmembrane region" description="Helical" evidence="1">
    <location>
        <begin position="65"/>
        <end position="86"/>
    </location>
</feature>
<protein>
    <recommendedName>
        <fullName evidence="4">G-protein coupled receptors family 1 profile domain-containing protein</fullName>
    </recommendedName>
</protein>
<evidence type="ECO:0000256" key="1">
    <source>
        <dbReference type="SAM" id="Phobius"/>
    </source>
</evidence>
<feature type="transmembrane region" description="Helical" evidence="1">
    <location>
        <begin position="98"/>
        <end position="118"/>
    </location>
</feature>
<organism evidence="2 3">
    <name type="scientific">Elysia crispata</name>
    <name type="common">lettuce slug</name>
    <dbReference type="NCBI Taxonomy" id="231223"/>
    <lineage>
        <taxon>Eukaryota</taxon>
        <taxon>Metazoa</taxon>
        <taxon>Spiralia</taxon>
        <taxon>Lophotrochozoa</taxon>
        <taxon>Mollusca</taxon>
        <taxon>Gastropoda</taxon>
        <taxon>Heterobranchia</taxon>
        <taxon>Euthyneura</taxon>
        <taxon>Panpulmonata</taxon>
        <taxon>Sacoglossa</taxon>
        <taxon>Placobranchoidea</taxon>
        <taxon>Plakobranchidae</taxon>
        <taxon>Elysia</taxon>
    </lineage>
</organism>
<keyword evidence="1" id="KW-0812">Transmembrane</keyword>
<keyword evidence="1" id="KW-0472">Membrane</keyword>
<keyword evidence="1" id="KW-1133">Transmembrane helix</keyword>
<dbReference type="AlphaFoldDB" id="A0AAE0XS52"/>
<evidence type="ECO:0008006" key="4">
    <source>
        <dbReference type="Google" id="ProtNLM"/>
    </source>
</evidence>
<evidence type="ECO:0000313" key="2">
    <source>
        <dbReference type="EMBL" id="KAK3707882.1"/>
    </source>
</evidence>
<dbReference type="Proteomes" id="UP001283361">
    <property type="component" value="Unassembled WGS sequence"/>
</dbReference>
<dbReference type="SUPFAM" id="SSF81321">
    <property type="entry name" value="Family A G protein-coupled receptor-like"/>
    <property type="match status" value="1"/>
</dbReference>
<proteinExistence type="predicted"/>
<dbReference type="EMBL" id="JAWDGP010007707">
    <property type="protein sequence ID" value="KAK3707882.1"/>
    <property type="molecule type" value="Genomic_DNA"/>
</dbReference>
<name>A0AAE0XS52_9GAST</name>
<feature type="transmembrane region" description="Helical" evidence="1">
    <location>
        <begin position="31"/>
        <end position="53"/>
    </location>
</feature>
<evidence type="ECO:0000313" key="3">
    <source>
        <dbReference type="Proteomes" id="UP001283361"/>
    </source>
</evidence>
<gene>
    <name evidence="2" type="ORF">RRG08_065035</name>
</gene>
<reference evidence="2" key="1">
    <citation type="journal article" date="2023" name="G3 (Bethesda)">
        <title>A reference genome for the long-term kleptoplast-retaining sea slug Elysia crispata morphotype clarki.</title>
        <authorList>
            <person name="Eastman K.E."/>
            <person name="Pendleton A.L."/>
            <person name="Shaikh M.A."/>
            <person name="Suttiyut T."/>
            <person name="Ogas R."/>
            <person name="Tomko P."/>
            <person name="Gavelis G."/>
            <person name="Widhalm J.R."/>
            <person name="Wisecaver J.H."/>
        </authorList>
    </citation>
    <scope>NUCLEOTIDE SEQUENCE</scope>
    <source>
        <strain evidence="2">ECLA1</strain>
    </source>
</reference>